<dbReference type="AlphaFoldDB" id="A0A450UUH5"/>
<name>A0A450UUH5_9GAMM</name>
<reference evidence="2" key="1">
    <citation type="submission" date="2019-02" db="EMBL/GenBank/DDBJ databases">
        <authorList>
            <person name="Gruber-Vodicka R. H."/>
            <person name="Seah K. B. B."/>
        </authorList>
    </citation>
    <scope>NUCLEOTIDE SEQUENCE</scope>
    <source>
        <strain evidence="2">BECK_M7</strain>
    </source>
</reference>
<evidence type="ECO:0000256" key="1">
    <source>
        <dbReference type="SAM" id="Phobius"/>
    </source>
</evidence>
<sequence length="220" mass="25534">MRWTEMCDQKYDKRISNLQARTQITQNLVNGTNDALRTVSKLFIILLTACAFAFITALATTQEELLRGSVSFDLPFFRANIGLKSFLLSFPWIVVALHFYLLIHLRLALPKVRRFKSTLNNTFQGNKENLQQYLHNAPLAQLVVGSWQRDKFTYSSLHFISLFTLVFLPGVTVLFMELRFFDFHDKWILFSQAMAQTFDVILIVLLWPKIMLSEYDGHSA</sequence>
<dbReference type="EMBL" id="CAADFF010000081">
    <property type="protein sequence ID" value="VFJ96182.1"/>
    <property type="molecule type" value="Genomic_DNA"/>
</dbReference>
<evidence type="ECO:0000313" key="2">
    <source>
        <dbReference type="EMBL" id="VFJ96182.1"/>
    </source>
</evidence>
<gene>
    <name evidence="2" type="ORF">BECKLFY1418B_GA0070995_10815</name>
</gene>
<accession>A0A450UUH5</accession>
<keyword evidence="1" id="KW-0472">Membrane</keyword>
<keyword evidence="1" id="KW-0812">Transmembrane</keyword>
<organism evidence="2">
    <name type="scientific">Candidatus Kentrum sp. LFY</name>
    <dbReference type="NCBI Taxonomy" id="2126342"/>
    <lineage>
        <taxon>Bacteria</taxon>
        <taxon>Pseudomonadati</taxon>
        <taxon>Pseudomonadota</taxon>
        <taxon>Gammaproteobacteria</taxon>
        <taxon>Candidatus Kentrum</taxon>
    </lineage>
</organism>
<protein>
    <submittedName>
        <fullName evidence="2">Uncharacterized protein</fullName>
    </submittedName>
</protein>
<keyword evidence="1" id="KW-1133">Transmembrane helix</keyword>
<proteinExistence type="predicted"/>
<feature type="transmembrane region" description="Helical" evidence="1">
    <location>
        <begin position="157"/>
        <end position="175"/>
    </location>
</feature>
<feature type="transmembrane region" description="Helical" evidence="1">
    <location>
        <begin position="81"/>
        <end position="103"/>
    </location>
</feature>
<feature type="transmembrane region" description="Helical" evidence="1">
    <location>
        <begin position="42"/>
        <end position="61"/>
    </location>
</feature>
<feature type="transmembrane region" description="Helical" evidence="1">
    <location>
        <begin position="187"/>
        <end position="207"/>
    </location>
</feature>